<dbReference type="InParanoid" id="K5Y4E3"/>
<evidence type="ECO:0000256" key="1">
    <source>
        <dbReference type="SAM" id="MobiDB-lite"/>
    </source>
</evidence>
<dbReference type="AlphaFoldDB" id="K5Y4E3"/>
<keyword evidence="4" id="KW-1185">Reference proteome</keyword>
<evidence type="ECO:0000313" key="4">
    <source>
        <dbReference type="Proteomes" id="UP000008493"/>
    </source>
</evidence>
<proteinExistence type="predicted"/>
<dbReference type="GeneID" id="18823293"/>
<organism evidence="3 4">
    <name type="scientific">Agaricus bisporus var. burnettii (strain JB137-S8 / ATCC MYA-4627 / FGSC 10392)</name>
    <name type="common">White button mushroom</name>
    <dbReference type="NCBI Taxonomy" id="597362"/>
    <lineage>
        <taxon>Eukaryota</taxon>
        <taxon>Fungi</taxon>
        <taxon>Dikarya</taxon>
        <taxon>Basidiomycota</taxon>
        <taxon>Agaricomycotina</taxon>
        <taxon>Agaricomycetes</taxon>
        <taxon>Agaricomycetidae</taxon>
        <taxon>Agaricales</taxon>
        <taxon>Agaricineae</taxon>
        <taxon>Agaricaceae</taxon>
        <taxon>Agaricus</taxon>
    </lineage>
</organism>
<keyword evidence="2" id="KW-0732">Signal</keyword>
<evidence type="ECO:0000256" key="2">
    <source>
        <dbReference type="SAM" id="SignalP"/>
    </source>
</evidence>
<dbReference type="KEGG" id="abp:AGABI1DRAFT111453"/>
<sequence>SFFLSFSPLSLIFSTSLSVLTPSFELLSLASECKLRRDDDLSNEGSPKLNTDDFFDAEPGTEVDSAAKSREGEALSFERGVAR</sequence>
<dbReference type="HOGENOM" id="CLU_2549023_0_0_1"/>
<gene>
    <name evidence="3" type="ORF">AGABI1DRAFT_111453</name>
</gene>
<feature type="chain" id="PRO_5003886654" evidence="2">
    <location>
        <begin position="19"/>
        <end position="83"/>
    </location>
</feature>
<feature type="region of interest" description="Disordered" evidence="1">
    <location>
        <begin position="38"/>
        <end position="83"/>
    </location>
</feature>
<protein>
    <submittedName>
        <fullName evidence="3">Uncharacterized protein</fullName>
    </submittedName>
</protein>
<name>K5Y4E3_AGABU</name>
<dbReference type="Proteomes" id="UP000008493">
    <property type="component" value="Unassembled WGS sequence"/>
</dbReference>
<dbReference type="RefSeq" id="XP_007326791.1">
    <property type="nucleotide sequence ID" value="XM_007326729.1"/>
</dbReference>
<dbReference type="EMBL" id="JH971386">
    <property type="protein sequence ID" value="EKM82900.1"/>
    <property type="molecule type" value="Genomic_DNA"/>
</dbReference>
<accession>K5Y4E3</accession>
<feature type="non-terminal residue" evidence="3">
    <location>
        <position position="1"/>
    </location>
</feature>
<evidence type="ECO:0000313" key="3">
    <source>
        <dbReference type="EMBL" id="EKM82900.1"/>
    </source>
</evidence>
<reference evidence="4" key="1">
    <citation type="journal article" date="2012" name="Proc. Natl. Acad. Sci. U.S.A.">
        <title>Genome sequence of the button mushroom Agaricus bisporus reveals mechanisms governing adaptation to a humic-rich ecological niche.</title>
        <authorList>
            <person name="Morin E."/>
            <person name="Kohler A."/>
            <person name="Baker A.R."/>
            <person name="Foulongne-Oriol M."/>
            <person name="Lombard V."/>
            <person name="Nagy L.G."/>
            <person name="Ohm R.A."/>
            <person name="Patyshakuliyeva A."/>
            <person name="Brun A."/>
            <person name="Aerts A.L."/>
            <person name="Bailey A.M."/>
            <person name="Billette C."/>
            <person name="Coutinho P.M."/>
            <person name="Deakin G."/>
            <person name="Doddapaneni H."/>
            <person name="Floudas D."/>
            <person name="Grimwood J."/>
            <person name="Hilden K."/>
            <person name="Kuees U."/>
            <person name="LaButti K.M."/>
            <person name="Lapidus A."/>
            <person name="Lindquist E.A."/>
            <person name="Lucas S.M."/>
            <person name="Murat C."/>
            <person name="Riley R.W."/>
            <person name="Salamov A.A."/>
            <person name="Schmutz J."/>
            <person name="Subramanian V."/>
            <person name="Woesten H.A.B."/>
            <person name="Xu J."/>
            <person name="Eastwood D.C."/>
            <person name="Foster G.D."/>
            <person name="Sonnenberg A.S."/>
            <person name="Cullen D."/>
            <person name="de Vries R.P."/>
            <person name="Lundell T."/>
            <person name="Hibbett D.S."/>
            <person name="Henrissat B."/>
            <person name="Burton K.S."/>
            <person name="Kerrigan R.W."/>
            <person name="Challen M.P."/>
            <person name="Grigoriev I.V."/>
            <person name="Martin F."/>
        </authorList>
    </citation>
    <scope>NUCLEOTIDE SEQUENCE [LARGE SCALE GENOMIC DNA]</scope>
    <source>
        <strain evidence="4">JB137-S8 / ATCC MYA-4627 / FGSC 10392</strain>
    </source>
</reference>
<feature type="signal peptide" evidence="2">
    <location>
        <begin position="1"/>
        <end position="18"/>
    </location>
</feature>